<evidence type="ECO:0000313" key="3">
    <source>
        <dbReference type="Proteomes" id="UP001333110"/>
    </source>
</evidence>
<dbReference type="AlphaFoldDB" id="A0AAN7S2G1"/>
<proteinExistence type="predicted"/>
<feature type="compositionally biased region" description="Basic and acidic residues" evidence="1">
    <location>
        <begin position="131"/>
        <end position="151"/>
    </location>
</feature>
<accession>A0AAN7S2G1</accession>
<organism evidence="2 3">
    <name type="scientific">Mycteria americana</name>
    <name type="common">Wood stork</name>
    <dbReference type="NCBI Taxonomy" id="33587"/>
    <lineage>
        <taxon>Eukaryota</taxon>
        <taxon>Metazoa</taxon>
        <taxon>Chordata</taxon>
        <taxon>Craniata</taxon>
        <taxon>Vertebrata</taxon>
        <taxon>Euteleostomi</taxon>
        <taxon>Archelosauria</taxon>
        <taxon>Archosauria</taxon>
        <taxon>Dinosauria</taxon>
        <taxon>Saurischia</taxon>
        <taxon>Theropoda</taxon>
        <taxon>Coelurosauria</taxon>
        <taxon>Aves</taxon>
        <taxon>Neognathae</taxon>
        <taxon>Neoaves</taxon>
        <taxon>Aequornithes</taxon>
        <taxon>Ciconiiformes</taxon>
        <taxon>Ciconiidae</taxon>
        <taxon>Mycteria</taxon>
    </lineage>
</organism>
<feature type="region of interest" description="Disordered" evidence="1">
    <location>
        <begin position="57"/>
        <end position="91"/>
    </location>
</feature>
<evidence type="ECO:0000313" key="2">
    <source>
        <dbReference type="EMBL" id="KAK4825950.1"/>
    </source>
</evidence>
<protein>
    <submittedName>
        <fullName evidence="2">Uncharacterized protein</fullName>
    </submittedName>
</protein>
<keyword evidence="3" id="KW-1185">Reference proteome</keyword>
<comment type="caution">
    <text evidence="2">The sequence shown here is derived from an EMBL/GenBank/DDBJ whole genome shotgun (WGS) entry which is preliminary data.</text>
</comment>
<feature type="compositionally biased region" description="Basic and acidic residues" evidence="1">
    <location>
        <begin position="77"/>
        <end position="86"/>
    </location>
</feature>
<feature type="region of interest" description="Disordered" evidence="1">
    <location>
        <begin position="120"/>
        <end position="151"/>
    </location>
</feature>
<feature type="compositionally biased region" description="Polar residues" evidence="1">
    <location>
        <begin position="66"/>
        <end position="75"/>
    </location>
</feature>
<sequence length="245" mass="27532">MAHEGRLRELPLVMRVVRHWSRWAREVVDAPSLEVLKGNYFSNLAIFESLTKKKRKGCYSPKKTNRLNTTATAAKQQRGEPGEEPGRTLTPKCLLKPAGELSALAHFLTSNPRCQRKLIQTKSNRGGWHNGNREGDEGGRQEEESSRRETNIRTVERCSSPLTIFVAFLWTHSNRSMSFLYSGPLSWMQYSRAALNPFIPQSVLILGISQTQVQDLALGLVEVHEVCMGLLLKPVKVPLDGIPSL</sequence>
<dbReference type="EMBL" id="JAUNZN010000002">
    <property type="protein sequence ID" value="KAK4825950.1"/>
    <property type="molecule type" value="Genomic_DNA"/>
</dbReference>
<name>A0AAN7S2G1_MYCAM</name>
<gene>
    <name evidence="2" type="ORF">QYF61_003468</name>
</gene>
<dbReference type="Proteomes" id="UP001333110">
    <property type="component" value="Unassembled WGS sequence"/>
</dbReference>
<evidence type="ECO:0000256" key="1">
    <source>
        <dbReference type="SAM" id="MobiDB-lite"/>
    </source>
</evidence>
<reference evidence="2 3" key="1">
    <citation type="journal article" date="2023" name="J. Hered.">
        <title>Chromosome-level genome of the wood stork (Mycteria americana) provides insight into avian chromosome evolution.</title>
        <authorList>
            <person name="Flamio R. Jr."/>
            <person name="Ramstad K.M."/>
        </authorList>
    </citation>
    <scope>NUCLEOTIDE SEQUENCE [LARGE SCALE GENOMIC DNA]</scope>
    <source>
        <strain evidence="2">JAX WOST 10</strain>
    </source>
</reference>